<protein>
    <submittedName>
        <fullName evidence="4">Thioesterase</fullName>
    </submittedName>
</protein>
<dbReference type="InterPro" id="IPR049449">
    <property type="entry name" value="TesB_ACOT8-like_N"/>
</dbReference>
<name>A0A7I9WIU6_9MYCO</name>
<gene>
    <name evidence="4" type="ORF">MMUR_17190</name>
</gene>
<feature type="domain" description="Acyl-CoA thioesterase-like N-terminal HotDog" evidence="2">
    <location>
        <begin position="57"/>
        <end position="136"/>
    </location>
</feature>
<keyword evidence="5" id="KW-1185">Reference proteome</keyword>
<feature type="region of interest" description="Disordered" evidence="1">
    <location>
        <begin position="1"/>
        <end position="24"/>
    </location>
</feature>
<dbReference type="InterPro" id="IPR042171">
    <property type="entry name" value="Acyl-CoA_hotdog"/>
</dbReference>
<evidence type="ECO:0000313" key="4">
    <source>
        <dbReference type="EMBL" id="GFG57583.1"/>
    </source>
</evidence>
<evidence type="ECO:0000256" key="1">
    <source>
        <dbReference type="SAM" id="MobiDB-lite"/>
    </source>
</evidence>
<dbReference type="Gene3D" id="2.40.160.210">
    <property type="entry name" value="Acyl-CoA thioesterase, double hotdog domain"/>
    <property type="match status" value="1"/>
</dbReference>
<dbReference type="AlphaFoldDB" id="A0A7I9WIU6"/>
<dbReference type="InterPro" id="IPR049450">
    <property type="entry name" value="ACOT8-like_C"/>
</dbReference>
<proteinExistence type="predicted"/>
<feature type="compositionally biased region" description="Gly residues" evidence="1">
    <location>
        <begin position="1"/>
        <end position="11"/>
    </location>
</feature>
<accession>A0A7I9WIU6</accession>
<dbReference type="EMBL" id="BLKT01000003">
    <property type="protein sequence ID" value="GFG57583.1"/>
    <property type="molecule type" value="Genomic_DNA"/>
</dbReference>
<dbReference type="Pfam" id="PF13622">
    <property type="entry name" value="4HBT_3"/>
    <property type="match status" value="1"/>
</dbReference>
<feature type="compositionally biased region" description="Low complexity" evidence="1">
    <location>
        <begin position="12"/>
        <end position="21"/>
    </location>
</feature>
<dbReference type="Pfam" id="PF20789">
    <property type="entry name" value="4HBT_3C"/>
    <property type="match status" value="1"/>
</dbReference>
<reference evidence="4 5" key="1">
    <citation type="journal article" date="2019" name="Emerg. Microbes Infect.">
        <title>Comprehensive subspecies identification of 175 nontuberculous mycobacteria species based on 7547 genomic profiles.</title>
        <authorList>
            <person name="Matsumoto Y."/>
            <person name="Kinjo T."/>
            <person name="Motooka D."/>
            <person name="Nabeya D."/>
            <person name="Jung N."/>
            <person name="Uechi K."/>
            <person name="Horii T."/>
            <person name="Iida T."/>
            <person name="Fujita J."/>
            <person name="Nakamura S."/>
        </authorList>
    </citation>
    <scope>NUCLEOTIDE SEQUENCE [LARGE SCALE GENOMIC DNA]</scope>
    <source>
        <strain evidence="4 5">JCM 13392</strain>
    </source>
</reference>
<evidence type="ECO:0000259" key="2">
    <source>
        <dbReference type="Pfam" id="PF13622"/>
    </source>
</evidence>
<comment type="caution">
    <text evidence="4">The sequence shown here is derived from an EMBL/GenBank/DDBJ whole genome shotgun (WGS) entry which is preliminary data.</text>
</comment>
<evidence type="ECO:0000259" key="3">
    <source>
        <dbReference type="Pfam" id="PF20789"/>
    </source>
</evidence>
<sequence length="303" mass="32548">MTAMTGIGGTTGHSTAAAAAAETPRRPLCDDAEMSQPRFHFQRLDQDRFQPTEYAQSHWGPDHLNGPAVVGLAAHVLEGCYGLDEFLPARLTVDLFKAARGVPTIAKTELIRDGRRVRNSECELTQDGVTVARAVLVQYRRAEAPRGTEWVRPSHFSIPPQLDEARGINIGSDALGWTSAIADHQNADRKRTFNRTIDVVDDAPSSPFVRAAMTAEGTSLVTNLGTAGVGYINGDLTVALSRLPVDDWIGLEADSHWAADGIAVGAATLFDRDGAFGTGLVTAVSNPDAQIDFADDPFPTRTR</sequence>
<organism evidence="4 5">
    <name type="scientific">Mycolicibacterium murale</name>
    <dbReference type="NCBI Taxonomy" id="182220"/>
    <lineage>
        <taxon>Bacteria</taxon>
        <taxon>Bacillati</taxon>
        <taxon>Actinomycetota</taxon>
        <taxon>Actinomycetes</taxon>
        <taxon>Mycobacteriales</taxon>
        <taxon>Mycobacteriaceae</taxon>
        <taxon>Mycolicibacterium</taxon>
    </lineage>
</organism>
<dbReference type="SUPFAM" id="SSF54637">
    <property type="entry name" value="Thioesterase/thiol ester dehydrase-isomerase"/>
    <property type="match status" value="2"/>
</dbReference>
<dbReference type="InterPro" id="IPR029069">
    <property type="entry name" value="HotDog_dom_sf"/>
</dbReference>
<evidence type="ECO:0000313" key="5">
    <source>
        <dbReference type="Proteomes" id="UP000465241"/>
    </source>
</evidence>
<dbReference type="Proteomes" id="UP000465241">
    <property type="component" value="Unassembled WGS sequence"/>
</dbReference>
<feature type="domain" description="Acyl-CoA thioesterase-like C-terminal" evidence="3">
    <location>
        <begin position="195"/>
        <end position="275"/>
    </location>
</feature>